<accession>A0AAE0C3V9</accession>
<evidence type="ECO:0000313" key="1">
    <source>
        <dbReference type="EMBL" id="KAK3247263.1"/>
    </source>
</evidence>
<protein>
    <submittedName>
        <fullName evidence="1">Uncharacterized protein</fullName>
    </submittedName>
</protein>
<dbReference type="Proteomes" id="UP001190700">
    <property type="component" value="Unassembled WGS sequence"/>
</dbReference>
<dbReference type="EMBL" id="LGRX02029112">
    <property type="protein sequence ID" value="KAK3247263.1"/>
    <property type="molecule type" value="Genomic_DNA"/>
</dbReference>
<evidence type="ECO:0000313" key="2">
    <source>
        <dbReference type="Proteomes" id="UP001190700"/>
    </source>
</evidence>
<organism evidence="1 2">
    <name type="scientific">Cymbomonas tetramitiformis</name>
    <dbReference type="NCBI Taxonomy" id="36881"/>
    <lineage>
        <taxon>Eukaryota</taxon>
        <taxon>Viridiplantae</taxon>
        <taxon>Chlorophyta</taxon>
        <taxon>Pyramimonadophyceae</taxon>
        <taxon>Pyramimonadales</taxon>
        <taxon>Pyramimonadaceae</taxon>
        <taxon>Cymbomonas</taxon>
    </lineage>
</organism>
<gene>
    <name evidence="1" type="ORF">CYMTET_43233</name>
</gene>
<dbReference type="AlphaFoldDB" id="A0AAE0C3V9"/>
<keyword evidence="2" id="KW-1185">Reference proteome</keyword>
<sequence length="316" mass="35978">MKGTQEKFDLLTCKPQEAGQDGLTYVKLCQRREMQLYTGTTVADVTLRQFIEDCVERLRIAIFRTRVSEQLRVQFPPPSKVTWKDVEGIVEEITRRCGCKYPCWEAQQHGLDLKAIRASLKKVDAEAVAQHDEDADVKKHFDNPSPSKKVKKEVDNAERAKKSFNSTPPLAMRMYNLKNCFKNSDWGIRVQDWTKLPKAEKDKYRMVQPTSEKKASIEKTASLKAEYQSMVATLQTGSRSGSLKSQVLSEDEEYDEEVMAARAAEREVYSVGVHEVNCREIFGPESSQQRQCPSQTQQALPRLTLMCSWSNLAPTG</sequence>
<proteinExistence type="predicted"/>
<reference evidence="1 2" key="1">
    <citation type="journal article" date="2015" name="Genome Biol. Evol.">
        <title>Comparative Genomics of a Bacterivorous Green Alga Reveals Evolutionary Causalities and Consequences of Phago-Mixotrophic Mode of Nutrition.</title>
        <authorList>
            <person name="Burns J.A."/>
            <person name="Paasch A."/>
            <person name="Narechania A."/>
            <person name="Kim E."/>
        </authorList>
    </citation>
    <scope>NUCLEOTIDE SEQUENCE [LARGE SCALE GENOMIC DNA]</scope>
    <source>
        <strain evidence="1 2">PLY_AMNH</strain>
    </source>
</reference>
<name>A0AAE0C3V9_9CHLO</name>
<comment type="caution">
    <text evidence="1">The sequence shown here is derived from an EMBL/GenBank/DDBJ whole genome shotgun (WGS) entry which is preliminary data.</text>
</comment>